<evidence type="ECO:0000256" key="2">
    <source>
        <dbReference type="SAM" id="SignalP"/>
    </source>
</evidence>
<sequence length="332" mass="34873">MIEKKRRFAACVLLACSLAAISASAMADKKPDNYPNQTIRIVSILPPGGSVDSLARIISEPLSQKLGQPVIVESRPGAGGNIATQAVARSKPDGYTVLISANSHTINPWLFKNAGYSLDDFEPVIGLMRGPSVISVGAGTPYHTLKDLLDAAKAHPGTIAFGSAGNGSPHHIFGELLAQKAGVDLVHIPYRGSGPSIIDAIGGQIPVVISSLVAATPHFQSGRLRPLAVTSGRRWPSLPDLPTVAEAGGIADYDQNVWIGFFVPKGTPKEIIGLLSQNVAAIMENPEIQARIEKEGGLTEGLETPEKFGAFVQNEAEQAGRLIKALDLTAGD</sequence>
<dbReference type="SUPFAM" id="SSF53850">
    <property type="entry name" value="Periplasmic binding protein-like II"/>
    <property type="match status" value="1"/>
</dbReference>
<gene>
    <name evidence="3" type="ORF">SAMN04488135_12357</name>
</gene>
<dbReference type="InterPro" id="IPR042100">
    <property type="entry name" value="Bug_dom1"/>
</dbReference>
<name>A0A1M6AYI2_9BURK</name>
<keyword evidence="3" id="KW-0675">Receptor</keyword>
<reference evidence="3 4" key="1">
    <citation type="submission" date="2016-11" db="EMBL/GenBank/DDBJ databases">
        <authorList>
            <person name="Jaros S."/>
            <person name="Januszkiewicz K."/>
            <person name="Wedrychowicz H."/>
        </authorList>
    </citation>
    <scope>NUCLEOTIDE SEQUENCE [LARGE SCALE GENOMIC DNA]</scope>
    <source>
        <strain evidence="3 4">CGMCC 1.10190</strain>
    </source>
</reference>
<accession>A0A1M6AYI2</accession>
<feature type="signal peptide" evidence="2">
    <location>
        <begin position="1"/>
        <end position="27"/>
    </location>
</feature>
<dbReference type="Gene3D" id="3.40.190.10">
    <property type="entry name" value="Periplasmic binding protein-like II"/>
    <property type="match status" value="1"/>
</dbReference>
<dbReference type="AlphaFoldDB" id="A0A1M6AYI2"/>
<dbReference type="STRING" id="658167.SAMN04488135_12357"/>
<dbReference type="OrthoDB" id="9780943at2"/>
<evidence type="ECO:0000313" key="4">
    <source>
        <dbReference type="Proteomes" id="UP000184226"/>
    </source>
</evidence>
<keyword evidence="4" id="KW-1185">Reference proteome</keyword>
<dbReference type="Gene3D" id="3.40.190.150">
    <property type="entry name" value="Bordetella uptake gene, domain 1"/>
    <property type="match status" value="1"/>
</dbReference>
<protein>
    <submittedName>
        <fullName evidence="3">Tripartite-type tricarboxylate transporter, receptor component TctC</fullName>
    </submittedName>
</protein>
<comment type="similarity">
    <text evidence="1">Belongs to the UPF0065 (bug) family.</text>
</comment>
<feature type="chain" id="PRO_5012454901" evidence="2">
    <location>
        <begin position="28"/>
        <end position="332"/>
    </location>
</feature>
<keyword evidence="2" id="KW-0732">Signal</keyword>
<dbReference type="RefSeq" id="WP_073109879.1">
    <property type="nucleotide sequence ID" value="NZ_FQXE01000023.1"/>
</dbReference>
<dbReference type="Pfam" id="PF03401">
    <property type="entry name" value="TctC"/>
    <property type="match status" value="1"/>
</dbReference>
<dbReference type="InterPro" id="IPR005064">
    <property type="entry name" value="BUG"/>
</dbReference>
<evidence type="ECO:0000313" key="3">
    <source>
        <dbReference type="EMBL" id="SHI41530.1"/>
    </source>
</evidence>
<proteinExistence type="inferred from homology"/>
<dbReference type="CDD" id="cd13578">
    <property type="entry name" value="PBP2_Bug27"/>
    <property type="match status" value="1"/>
</dbReference>
<dbReference type="PANTHER" id="PTHR42928:SF5">
    <property type="entry name" value="BLR1237 PROTEIN"/>
    <property type="match status" value="1"/>
</dbReference>
<evidence type="ECO:0000256" key="1">
    <source>
        <dbReference type="ARBA" id="ARBA00006987"/>
    </source>
</evidence>
<dbReference type="PIRSF" id="PIRSF017082">
    <property type="entry name" value="YflP"/>
    <property type="match status" value="1"/>
</dbReference>
<dbReference type="PANTHER" id="PTHR42928">
    <property type="entry name" value="TRICARBOXYLATE-BINDING PROTEIN"/>
    <property type="match status" value="1"/>
</dbReference>
<organism evidence="3 4">
    <name type="scientific">Pollutimonas bauzanensis</name>
    <dbReference type="NCBI Taxonomy" id="658167"/>
    <lineage>
        <taxon>Bacteria</taxon>
        <taxon>Pseudomonadati</taxon>
        <taxon>Pseudomonadota</taxon>
        <taxon>Betaproteobacteria</taxon>
        <taxon>Burkholderiales</taxon>
        <taxon>Alcaligenaceae</taxon>
        <taxon>Pollutimonas</taxon>
    </lineage>
</organism>
<dbReference type="EMBL" id="FQXE01000023">
    <property type="protein sequence ID" value="SHI41530.1"/>
    <property type="molecule type" value="Genomic_DNA"/>
</dbReference>
<dbReference type="Proteomes" id="UP000184226">
    <property type="component" value="Unassembled WGS sequence"/>
</dbReference>